<dbReference type="VEuPathDB" id="FungiDB:RhiirFUN_013213"/>
<dbReference type="InterPro" id="IPR015890">
    <property type="entry name" value="Chorismate_C"/>
</dbReference>
<dbReference type="VEuPathDB" id="FungiDB:FUN_007303"/>
<comment type="cofactor">
    <cofactor evidence="1">
        <name>Mg(2+)</name>
        <dbReference type="ChEBI" id="CHEBI:18420"/>
    </cofactor>
</comment>
<accession>A0A2N0QLB9</accession>
<evidence type="ECO:0000313" key="6">
    <source>
        <dbReference type="EMBL" id="PKC51852.1"/>
    </source>
</evidence>
<gene>
    <name evidence="6" type="ORF">RhiirA1_310401</name>
</gene>
<dbReference type="SUPFAM" id="SSF56322">
    <property type="entry name" value="ADC synthase"/>
    <property type="match status" value="1"/>
</dbReference>
<evidence type="ECO:0000256" key="1">
    <source>
        <dbReference type="ARBA" id="ARBA00001946"/>
    </source>
</evidence>
<dbReference type="GO" id="GO:0000162">
    <property type="term" value="P:L-tryptophan biosynthetic process"/>
    <property type="evidence" value="ECO:0007669"/>
    <property type="project" value="TreeGrafter"/>
</dbReference>
<reference evidence="6 7" key="2">
    <citation type="submission" date="2017-10" db="EMBL/GenBank/DDBJ databases">
        <title>Genome analyses suggest a sexual origin of heterokaryosis in a supposedly ancient asexual fungus.</title>
        <authorList>
            <person name="Corradi N."/>
            <person name="Sedzielewska K."/>
            <person name="Noel J."/>
            <person name="Charron P."/>
            <person name="Farinelli L."/>
            <person name="Marton T."/>
            <person name="Kruger M."/>
            <person name="Pelin A."/>
            <person name="Brachmann A."/>
            <person name="Corradi N."/>
        </authorList>
    </citation>
    <scope>NUCLEOTIDE SEQUENCE [LARGE SCALE GENOMIC DNA]</scope>
    <source>
        <strain evidence="6 7">A1</strain>
    </source>
</reference>
<proteinExistence type="predicted"/>
<dbReference type="InterPro" id="IPR005801">
    <property type="entry name" value="ADC_synthase"/>
</dbReference>
<protein>
    <submittedName>
        <fullName evidence="6">ADC synthase</fullName>
    </submittedName>
</protein>
<dbReference type="VEuPathDB" id="FungiDB:RhiirA1_310401"/>
<dbReference type="GO" id="GO:0016829">
    <property type="term" value="F:lyase activity"/>
    <property type="evidence" value="ECO:0007669"/>
    <property type="project" value="UniProtKB-KW"/>
</dbReference>
<keyword evidence="3" id="KW-0460">Magnesium</keyword>
<evidence type="ECO:0000313" key="7">
    <source>
        <dbReference type="Proteomes" id="UP000232688"/>
    </source>
</evidence>
<keyword evidence="4" id="KW-0456">Lyase</keyword>
<sequence length="126" mass="13807">KVSKYMVIERYKYVMHIVSEVIGELQDDVHVLDVLSSCLPAGTVSGAPKIRAMQIINELEDKKRGVYAGAVGYVSVQGNMDLALAIRTMIVNNDKAYVQAGAGIVYDSIPESEYNETLNKAKALLE</sequence>
<dbReference type="GO" id="GO:0046872">
    <property type="term" value="F:metal ion binding"/>
    <property type="evidence" value="ECO:0007669"/>
    <property type="project" value="UniProtKB-KW"/>
</dbReference>
<feature type="non-terminal residue" evidence="6">
    <location>
        <position position="126"/>
    </location>
</feature>
<organism evidence="6 7">
    <name type="scientific">Rhizophagus irregularis</name>
    <dbReference type="NCBI Taxonomy" id="588596"/>
    <lineage>
        <taxon>Eukaryota</taxon>
        <taxon>Fungi</taxon>
        <taxon>Fungi incertae sedis</taxon>
        <taxon>Mucoromycota</taxon>
        <taxon>Glomeromycotina</taxon>
        <taxon>Glomeromycetes</taxon>
        <taxon>Glomerales</taxon>
        <taxon>Glomeraceae</taxon>
        <taxon>Rhizophagus</taxon>
    </lineage>
</organism>
<evidence type="ECO:0000256" key="3">
    <source>
        <dbReference type="ARBA" id="ARBA00022842"/>
    </source>
</evidence>
<dbReference type="PANTHER" id="PTHR11236">
    <property type="entry name" value="AMINOBENZOATE/ANTHRANILATE SYNTHASE"/>
    <property type="match status" value="1"/>
</dbReference>
<dbReference type="Proteomes" id="UP000232688">
    <property type="component" value="Unassembled WGS sequence"/>
</dbReference>
<dbReference type="AlphaFoldDB" id="A0A2N0QLB9"/>
<feature type="non-terminal residue" evidence="6">
    <location>
        <position position="1"/>
    </location>
</feature>
<name>A0A2N0QLB9_9GLOM</name>
<reference evidence="6 7" key="1">
    <citation type="submission" date="2017-10" db="EMBL/GenBank/DDBJ databases">
        <title>Extensive intraspecific genome diversity in a model arbuscular mycorrhizal fungus.</title>
        <authorList>
            <person name="Chen E.C.H."/>
            <person name="Morin E."/>
            <person name="Baudet D."/>
            <person name="Noel J."/>
            <person name="Ndikumana S."/>
            <person name="Charron P."/>
            <person name="St-Onge C."/>
            <person name="Giorgi J."/>
            <person name="Grigoriev I.V."/>
            <person name="Roux C."/>
            <person name="Martin F.M."/>
            <person name="Corradi N."/>
        </authorList>
    </citation>
    <scope>NUCLEOTIDE SEQUENCE [LARGE SCALE GENOMIC DNA]</scope>
    <source>
        <strain evidence="6 7">A1</strain>
    </source>
</reference>
<dbReference type="Pfam" id="PF00425">
    <property type="entry name" value="Chorismate_bind"/>
    <property type="match status" value="1"/>
</dbReference>
<dbReference type="PRINTS" id="PR00095">
    <property type="entry name" value="ANTSNTHASEI"/>
</dbReference>
<dbReference type="EMBL" id="LLXH01006862">
    <property type="protein sequence ID" value="PKC51852.1"/>
    <property type="molecule type" value="Genomic_DNA"/>
</dbReference>
<comment type="caution">
    <text evidence="6">The sequence shown here is derived from an EMBL/GenBank/DDBJ whole genome shotgun (WGS) entry which is preliminary data.</text>
</comment>
<keyword evidence="2" id="KW-0479">Metal-binding</keyword>
<feature type="domain" description="Chorismate-utilising enzyme C-terminal" evidence="5">
    <location>
        <begin position="1"/>
        <end position="120"/>
    </location>
</feature>
<evidence type="ECO:0000256" key="4">
    <source>
        <dbReference type="ARBA" id="ARBA00023239"/>
    </source>
</evidence>
<dbReference type="PANTHER" id="PTHR11236:SF48">
    <property type="entry name" value="ISOCHORISMATE SYNTHASE MENF"/>
    <property type="match status" value="1"/>
</dbReference>
<dbReference type="Gene3D" id="3.60.120.10">
    <property type="entry name" value="Anthranilate synthase"/>
    <property type="match status" value="1"/>
</dbReference>
<dbReference type="InterPro" id="IPR019999">
    <property type="entry name" value="Anth_synth_I-like"/>
</dbReference>
<evidence type="ECO:0000259" key="5">
    <source>
        <dbReference type="Pfam" id="PF00425"/>
    </source>
</evidence>
<evidence type="ECO:0000256" key="2">
    <source>
        <dbReference type="ARBA" id="ARBA00022723"/>
    </source>
</evidence>